<evidence type="ECO:0000256" key="8">
    <source>
        <dbReference type="ARBA" id="ARBA00023170"/>
    </source>
</evidence>
<evidence type="ECO:0000256" key="1">
    <source>
        <dbReference type="ARBA" id="ARBA00004571"/>
    </source>
</evidence>
<dbReference type="GO" id="GO:0015891">
    <property type="term" value="P:siderophore transport"/>
    <property type="evidence" value="ECO:0007669"/>
    <property type="project" value="InterPro"/>
</dbReference>
<keyword evidence="16" id="KW-1185">Reference proteome</keyword>
<feature type="domain" description="TonB-dependent receptor plug" evidence="14">
    <location>
        <begin position="73"/>
        <end position="170"/>
    </location>
</feature>
<feature type="chain" id="PRO_5016167739" evidence="12">
    <location>
        <begin position="31"/>
        <end position="717"/>
    </location>
</feature>
<dbReference type="Pfam" id="PF00593">
    <property type="entry name" value="TonB_dep_Rec_b-barrel"/>
    <property type="match status" value="1"/>
</dbReference>
<comment type="caution">
    <text evidence="15">The sequence shown here is derived from an EMBL/GenBank/DDBJ whole genome shotgun (WGS) entry which is preliminary data.</text>
</comment>
<keyword evidence="3 10" id="KW-0813">Transport</keyword>
<dbReference type="NCBIfam" id="TIGR01783">
    <property type="entry name" value="TonB-siderophor"/>
    <property type="match status" value="1"/>
</dbReference>
<dbReference type="EMBL" id="QETA01000009">
    <property type="protein sequence ID" value="PWF21034.1"/>
    <property type="molecule type" value="Genomic_DNA"/>
</dbReference>
<dbReference type="GO" id="GO:0009279">
    <property type="term" value="C:cell outer membrane"/>
    <property type="evidence" value="ECO:0007669"/>
    <property type="project" value="UniProtKB-SubCell"/>
</dbReference>
<reference evidence="16" key="1">
    <citation type="submission" date="2018-05" db="EMBL/GenBank/DDBJ databases">
        <authorList>
            <person name="Li Y."/>
        </authorList>
    </citation>
    <scope>NUCLEOTIDE SEQUENCE [LARGE SCALE GENOMIC DNA]</scope>
    <source>
        <strain evidence="16">3d-2-2</strain>
    </source>
</reference>
<dbReference type="Proteomes" id="UP000245212">
    <property type="component" value="Unassembled WGS sequence"/>
</dbReference>
<evidence type="ECO:0000259" key="14">
    <source>
        <dbReference type="Pfam" id="PF07715"/>
    </source>
</evidence>
<evidence type="ECO:0000259" key="13">
    <source>
        <dbReference type="Pfam" id="PF00593"/>
    </source>
</evidence>
<dbReference type="InterPro" id="IPR037066">
    <property type="entry name" value="Plug_dom_sf"/>
</dbReference>
<organism evidence="15 16">
    <name type="scientific">Corticimicrobacter populi</name>
    <dbReference type="NCBI Taxonomy" id="2175229"/>
    <lineage>
        <taxon>Bacteria</taxon>
        <taxon>Pseudomonadati</taxon>
        <taxon>Pseudomonadota</taxon>
        <taxon>Betaproteobacteria</taxon>
        <taxon>Burkholderiales</taxon>
        <taxon>Alcaligenaceae</taxon>
        <taxon>Corticimicrobacter</taxon>
    </lineage>
</organism>
<evidence type="ECO:0000256" key="2">
    <source>
        <dbReference type="ARBA" id="ARBA00009810"/>
    </source>
</evidence>
<sequence length="717" mass="79497">MKASTKKVGTTSVRCLSLGLALAAAFPVMAESADQETAEPVRRLPRIDVSAEAPRPSYAWEATIAGKEPLAPREIANSVSVISSQRIEDQGLQTVADALNQVTGVTVISNDTSQSQYYSRGYSLGVAYDGIPARGSLNGMQQFDLPMYEQVEVLRGPAGLFMGTNEPGGVVNLVRKRALRTFALSGSVSAGSWDNYHADVDVTGPLNTDGSVRARAVLSTTDRAYFYDVTDTRRWLAYGTLDWDITADTTLSLALAAQDDHTRASFSGLPAWESGELLDVSRRTNPVPEWSRSTWRSHELVAEIEHRLESGWAIRSKFSRREQDNFFKDAYVTTGVSETTGMVNYRRRQGDFDHRHDAVDVYASGPLMALGREHQALVGFNYERYRSGYERYGWKTPNRANDVPFGRPDLVSDLQDVVYDQGSKSQTSQRGFYGQLRASIADPLTVVLGARVSWFNDKSRGASPSARTDWNQGARESSHFTPYGAVLYDLTDNLTVYGSYASIFMPQTQLRADGSVLDPREGRQVELGLKGEWLEGLLQSSLAVYDLRDTNRAQSDGNDYYVNTGEVSSKGWEFEIVGRPAPGYEVQLGYAYSRVKYLKDKNNEGLPFQTWEPKHSARLWGLRSFSEGALEGLTLGVGVNIASSSSAGSSDAWAMRRQGGYAITNAMASYRINRQVTVQFNANNLFDRTYYTRLGGTNTYNTYGEPRNFMLTLRAQY</sequence>
<dbReference type="PANTHER" id="PTHR32552">
    <property type="entry name" value="FERRICHROME IRON RECEPTOR-RELATED"/>
    <property type="match status" value="1"/>
</dbReference>
<dbReference type="InterPro" id="IPR010105">
    <property type="entry name" value="TonB_sidphr_rcpt"/>
</dbReference>
<evidence type="ECO:0000256" key="4">
    <source>
        <dbReference type="ARBA" id="ARBA00022452"/>
    </source>
</evidence>
<dbReference type="PROSITE" id="PS52016">
    <property type="entry name" value="TONB_DEPENDENT_REC_3"/>
    <property type="match status" value="1"/>
</dbReference>
<dbReference type="Gene3D" id="2.170.130.10">
    <property type="entry name" value="TonB-dependent receptor, plug domain"/>
    <property type="match status" value="1"/>
</dbReference>
<keyword evidence="12" id="KW-0732">Signal</keyword>
<keyword evidence="4 10" id="KW-1134">Transmembrane beta strand</keyword>
<comment type="similarity">
    <text evidence="2 10 11">Belongs to the TonB-dependent receptor family.</text>
</comment>
<evidence type="ECO:0000313" key="15">
    <source>
        <dbReference type="EMBL" id="PWF21034.1"/>
    </source>
</evidence>
<evidence type="ECO:0000256" key="12">
    <source>
        <dbReference type="SAM" id="SignalP"/>
    </source>
</evidence>
<keyword evidence="6 11" id="KW-0798">TonB box</keyword>
<dbReference type="InterPro" id="IPR000531">
    <property type="entry name" value="Beta-barrel_TonB"/>
</dbReference>
<dbReference type="RefSeq" id="WP_109063129.1">
    <property type="nucleotide sequence ID" value="NZ_QETA01000009.1"/>
</dbReference>
<dbReference type="PANTHER" id="PTHR32552:SF74">
    <property type="entry name" value="HYDROXAMATE SIDEROPHORE RECEPTOR FHUE"/>
    <property type="match status" value="1"/>
</dbReference>
<evidence type="ECO:0000256" key="10">
    <source>
        <dbReference type="PROSITE-ProRule" id="PRU01360"/>
    </source>
</evidence>
<dbReference type="InterPro" id="IPR012910">
    <property type="entry name" value="Plug_dom"/>
</dbReference>
<evidence type="ECO:0000256" key="5">
    <source>
        <dbReference type="ARBA" id="ARBA00022692"/>
    </source>
</evidence>
<feature type="signal peptide" evidence="12">
    <location>
        <begin position="1"/>
        <end position="30"/>
    </location>
</feature>
<evidence type="ECO:0000313" key="16">
    <source>
        <dbReference type="Proteomes" id="UP000245212"/>
    </source>
</evidence>
<proteinExistence type="inferred from homology"/>
<keyword evidence="5 10" id="KW-0812">Transmembrane</keyword>
<dbReference type="SUPFAM" id="SSF56935">
    <property type="entry name" value="Porins"/>
    <property type="match status" value="1"/>
</dbReference>
<accession>A0A2V1JVN7</accession>
<dbReference type="Pfam" id="PF07715">
    <property type="entry name" value="Plug"/>
    <property type="match status" value="1"/>
</dbReference>
<comment type="subcellular location">
    <subcellularLocation>
        <location evidence="1 10">Cell outer membrane</location>
        <topology evidence="1 10">Multi-pass membrane protein</topology>
    </subcellularLocation>
</comment>
<dbReference type="InterPro" id="IPR039426">
    <property type="entry name" value="TonB-dep_rcpt-like"/>
</dbReference>
<evidence type="ECO:0000256" key="7">
    <source>
        <dbReference type="ARBA" id="ARBA00023136"/>
    </source>
</evidence>
<dbReference type="GO" id="GO:0015344">
    <property type="term" value="F:siderophore uptake transmembrane transporter activity"/>
    <property type="evidence" value="ECO:0007669"/>
    <property type="project" value="TreeGrafter"/>
</dbReference>
<evidence type="ECO:0000256" key="3">
    <source>
        <dbReference type="ARBA" id="ARBA00022448"/>
    </source>
</evidence>
<dbReference type="GO" id="GO:0038023">
    <property type="term" value="F:signaling receptor activity"/>
    <property type="evidence" value="ECO:0007669"/>
    <property type="project" value="InterPro"/>
</dbReference>
<dbReference type="CDD" id="cd01347">
    <property type="entry name" value="ligand_gated_channel"/>
    <property type="match status" value="1"/>
</dbReference>
<protein>
    <submittedName>
        <fullName evidence="15">TonB-dependent siderophore receptor</fullName>
    </submittedName>
</protein>
<dbReference type="Gene3D" id="2.40.170.20">
    <property type="entry name" value="TonB-dependent receptor, beta-barrel domain"/>
    <property type="match status" value="1"/>
</dbReference>
<evidence type="ECO:0000256" key="9">
    <source>
        <dbReference type="ARBA" id="ARBA00023237"/>
    </source>
</evidence>
<name>A0A2V1JVN7_9BURK</name>
<feature type="domain" description="TonB-dependent receptor-like beta-barrel" evidence="13">
    <location>
        <begin position="283"/>
        <end position="685"/>
    </location>
</feature>
<evidence type="ECO:0000256" key="6">
    <source>
        <dbReference type="ARBA" id="ARBA00023077"/>
    </source>
</evidence>
<keyword evidence="8 15" id="KW-0675">Receptor</keyword>
<dbReference type="InterPro" id="IPR036942">
    <property type="entry name" value="Beta-barrel_TonB_sf"/>
</dbReference>
<keyword evidence="7 10" id="KW-0472">Membrane</keyword>
<gene>
    <name evidence="15" type="ORF">DD235_16025</name>
</gene>
<keyword evidence="9 10" id="KW-0998">Cell outer membrane</keyword>
<dbReference type="AlphaFoldDB" id="A0A2V1JVN7"/>
<evidence type="ECO:0000256" key="11">
    <source>
        <dbReference type="RuleBase" id="RU003357"/>
    </source>
</evidence>